<gene>
    <name evidence="2" type="ORF">RRG08_002011</name>
</gene>
<reference evidence="2" key="1">
    <citation type="journal article" date="2023" name="G3 (Bethesda)">
        <title>A reference genome for the long-term kleptoplast-retaining sea slug Elysia crispata morphotype clarki.</title>
        <authorList>
            <person name="Eastman K.E."/>
            <person name="Pendleton A.L."/>
            <person name="Shaikh M.A."/>
            <person name="Suttiyut T."/>
            <person name="Ogas R."/>
            <person name="Tomko P."/>
            <person name="Gavelis G."/>
            <person name="Widhalm J.R."/>
            <person name="Wisecaver J.H."/>
        </authorList>
    </citation>
    <scope>NUCLEOTIDE SEQUENCE</scope>
    <source>
        <strain evidence="2">ECLA1</strain>
    </source>
</reference>
<evidence type="ECO:0000313" key="3">
    <source>
        <dbReference type="Proteomes" id="UP001283361"/>
    </source>
</evidence>
<evidence type="ECO:0000256" key="1">
    <source>
        <dbReference type="SAM" id="MobiDB-lite"/>
    </source>
</evidence>
<organism evidence="2 3">
    <name type="scientific">Elysia crispata</name>
    <name type="common">lettuce slug</name>
    <dbReference type="NCBI Taxonomy" id="231223"/>
    <lineage>
        <taxon>Eukaryota</taxon>
        <taxon>Metazoa</taxon>
        <taxon>Spiralia</taxon>
        <taxon>Lophotrochozoa</taxon>
        <taxon>Mollusca</taxon>
        <taxon>Gastropoda</taxon>
        <taxon>Heterobranchia</taxon>
        <taxon>Euthyneura</taxon>
        <taxon>Panpulmonata</taxon>
        <taxon>Sacoglossa</taxon>
        <taxon>Placobranchoidea</taxon>
        <taxon>Plakobranchidae</taxon>
        <taxon>Elysia</taxon>
    </lineage>
</organism>
<evidence type="ECO:0000313" key="2">
    <source>
        <dbReference type="EMBL" id="KAK3793453.1"/>
    </source>
</evidence>
<comment type="caution">
    <text evidence="2">The sequence shown here is derived from an EMBL/GenBank/DDBJ whole genome shotgun (WGS) entry which is preliminary data.</text>
</comment>
<protein>
    <submittedName>
        <fullName evidence="2">Uncharacterized protein</fullName>
    </submittedName>
</protein>
<name>A0AAE1E5D3_9GAST</name>
<keyword evidence="3" id="KW-1185">Reference proteome</keyword>
<dbReference type="Proteomes" id="UP001283361">
    <property type="component" value="Unassembled WGS sequence"/>
</dbReference>
<proteinExistence type="predicted"/>
<sequence>MTKGLKRRVSRVSSDTIETPGASLQLMKFGSREQKDCSGFSVGVDSPRKARQNLPSMRQDPEDIITPSLANQDGCRWLVLTQSVK</sequence>
<feature type="region of interest" description="Disordered" evidence="1">
    <location>
        <begin position="38"/>
        <end position="61"/>
    </location>
</feature>
<dbReference type="EMBL" id="JAWDGP010001240">
    <property type="protein sequence ID" value="KAK3793453.1"/>
    <property type="molecule type" value="Genomic_DNA"/>
</dbReference>
<accession>A0AAE1E5D3</accession>
<dbReference type="AlphaFoldDB" id="A0AAE1E5D3"/>